<dbReference type="PROSITE" id="PS50837">
    <property type="entry name" value="NACHT"/>
    <property type="match status" value="1"/>
</dbReference>
<protein>
    <submittedName>
        <fullName evidence="2">NACHT domain-containing protein</fullName>
    </submittedName>
</protein>
<dbReference type="Proteomes" id="UP001060919">
    <property type="component" value="Chromosome"/>
</dbReference>
<organism evidence="2 3">
    <name type="scientific">Aureispira anguillae</name>
    <dbReference type="NCBI Taxonomy" id="2864201"/>
    <lineage>
        <taxon>Bacteria</taxon>
        <taxon>Pseudomonadati</taxon>
        <taxon>Bacteroidota</taxon>
        <taxon>Saprospiria</taxon>
        <taxon>Saprospirales</taxon>
        <taxon>Saprospiraceae</taxon>
        <taxon>Aureispira</taxon>
    </lineage>
</organism>
<dbReference type="InterPro" id="IPR007111">
    <property type="entry name" value="NACHT_NTPase"/>
</dbReference>
<dbReference type="AlphaFoldDB" id="A0A915YH93"/>
<feature type="domain" description="NACHT" evidence="1">
    <location>
        <begin position="81"/>
        <end position="193"/>
    </location>
</feature>
<evidence type="ECO:0000259" key="1">
    <source>
        <dbReference type="PROSITE" id="PS50837"/>
    </source>
</evidence>
<reference evidence="2" key="1">
    <citation type="submission" date="2022-09" db="EMBL/GenBank/DDBJ databases">
        <title>Aureispira anguillicida sp. nov., isolated from Leptocephalus of Japanese eel Anguilla japonica.</title>
        <authorList>
            <person name="Yuasa K."/>
            <person name="Mekata T."/>
            <person name="Ikunari K."/>
        </authorList>
    </citation>
    <scope>NUCLEOTIDE SEQUENCE</scope>
    <source>
        <strain evidence="2">EL160426</strain>
    </source>
</reference>
<dbReference type="KEGG" id="aup:AsAng_0037710"/>
<sequence>MLNKVINQLAEDFDVFDNPDLFISEMHNYTVKLYDQFSLTKNALFTSRPIGFYETYIPLTLRSENIKINGTKVEKLLEDYDKLILMGSGGSGKTTFLQHILLDCIKKDLYVPVYIELRMFDSNGDQSFENFVATSINENLPLIKRVLEKGLFVFIFDGFDEINYMEDQKFIQQIKNFISNFSKNKFIISSRPGTNVESLSQFYVFEIEPLNTNDIRGYLEKLLLSNNLKNSIFVTLIENKFLQDYLTTPLFLQLYIKYIENNLGRNTSYTSSVFFRNVLDLLFSKHDSVTKLGYVRNRLSFLSKDELELVASMLAFRVLIKSKHMLSKDNLYNEYELIKDATDINFDNNKITYDLTVAVGILVQEGDYYSFPHVLIQEYMASLFISKLDSRRKESVYSSLLRIKHYISFSVLSFLYELDQFSFEKNYLLPLLESMATDAKEYIEPNKNHVILNFITEYYSQRGKELSINDIEDIFRNLHAKYKQVGDNLSDFFSF</sequence>
<accession>A0A915YH93</accession>
<dbReference type="PANTHER" id="PTHR46312:SF2">
    <property type="entry name" value="NUCLEOTIDE-BINDING OLIGOMERIZATION DOMAIN-CONTAINING PROTEIN 2-LIKE"/>
    <property type="match status" value="1"/>
</dbReference>
<dbReference type="PANTHER" id="PTHR46312">
    <property type="entry name" value="NACHT DOMAIN-CONTAINING PROTEIN"/>
    <property type="match status" value="1"/>
</dbReference>
<dbReference type="EMBL" id="AP026867">
    <property type="protein sequence ID" value="BDS13043.1"/>
    <property type="molecule type" value="Genomic_DNA"/>
</dbReference>
<gene>
    <name evidence="2" type="ORF">AsAng_0037710</name>
</gene>
<dbReference type="Pfam" id="PF05729">
    <property type="entry name" value="NACHT"/>
    <property type="match status" value="1"/>
</dbReference>
<evidence type="ECO:0000313" key="2">
    <source>
        <dbReference type="EMBL" id="BDS13043.1"/>
    </source>
</evidence>
<dbReference type="Gene3D" id="3.40.50.300">
    <property type="entry name" value="P-loop containing nucleotide triphosphate hydrolases"/>
    <property type="match status" value="1"/>
</dbReference>
<keyword evidence="3" id="KW-1185">Reference proteome</keyword>
<dbReference type="SUPFAM" id="SSF52540">
    <property type="entry name" value="P-loop containing nucleoside triphosphate hydrolases"/>
    <property type="match status" value="1"/>
</dbReference>
<evidence type="ECO:0000313" key="3">
    <source>
        <dbReference type="Proteomes" id="UP001060919"/>
    </source>
</evidence>
<proteinExistence type="predicted"/>
<dbReference type="InterPro" id="IPR027417">
    <property type="entry name" value="P-loop_NTPase"/>
</dbReference>
<dbReference type="RefSeq" id="WP_264788367.1">
    <property type="nucleotide sequence ID" value="NZ_AP026867.1"/>
</dbReference>
<name>A0A915YH93_9BACT</name>